<gene>
    <name evidence="1" type="ORF">FPE_LOCUS10614</name>
</gene>
<dbReference type="EMBL" id="OU503041">
    <property type="protein sequence ID" value="CAI9763184.1"/>
    <property type="molecule type" value="Genomic_DNA"/>
</dbReference>
<keyword evidence="2" id="KW-1185">Reference proteome</keyword>
<evidence type="ECO:0000313" key="2">
    <source>
        <dbReference type="Proteomes" id="UP000834106"/>
    </source>
</evidence>
<dbReference type="AlphaFoldDB" id="A0AAD1Z5C4"/>
<evidence type="ECO:0000313" key="1">
    <source>
        <dbReference type="EMBL" id="CAI9763184.1"/>
    </source>
</evidence>
<dbReference type="InterPro" id="IPR007246">
    <property type="entry name" value="Gaa1"/>
</dbReference>
<accession>A0AAD1Z5C4</accession>
<dbReference type="GO" id="GO:0042765">
    <property type="term" value="C:GPI-anchor transamidase complex"/>
    <property type="evidence" value="ECO:0007669"/>
    <property type="project" value="InterPro"/>
</dbReference>
<organism evidence="1 2">
    <name type="scientific">Fraxinus pennsylvanica</name>
    <dbReference type="NCBI Taxonomy" id="56036"/>
    <lineage>
        <taxon>Eukaryota</taxon>
        <taxon>Viridiplantae</taxon>
        <taxon>Streptophyta</taxon>
        <taxon>Embryophyta</taxon>
        <taxon>Tracheophyta</taxon>
        <taxon>Spermatophyta</taxon>
        <taxon>Magnoliopsida</taxon>
        <taxon>eudicotyledons</taxon>
        <taxon>Gunneridae</taxon>
        <taxon>Pentapetalae</taxon>
        <taxon>asterids</taxon>
        <taxon>lamiids</taxon>
        <taxon>Lamiales</taxon>
        <taxon>Oleaceae</taxon>
        <taxon>Oleeae</taxon>
        <taxon>Fraxinus</taxon>
    </lineage>
</organism>
<dbReference type="PANTHER" id="PTHR13304:SF0">
    <property type="entry name" value="GLYCOSYLPHOSPHATIDYLINOSITOL ANCHOR ATTACHMENT 1 PROTEIN"/>
    <property type="match status" value="1"/>
</dbReference>
<proteinExistence type="predicted"/>
<dbReference type="GO" id="GO:0016255">
    <property type="term" value="P:attachment of GPI anchor to protein"/>
    <property type="evidence" value="ECO:0007669"/>
    <property type="project" value="TreeGrafter"/>
</dbReference>
<dbReference type="Proteomes" id="UP000834106">
    <property type="component" value="Chromosome 6"/>
</dbReference>
<dbReference type="Pfam" id="PF04114">
    <property type="entry name" value="Gaa1"/>
    <property type="match status" value="1"/>
</dbReference>
<protein>
    <submittedName>
        <fullName evidence="1">Uncharacterized protein</fullName>
    </submittedName>
</protein>
<dbReference type="PANTHER" id="PTHR13304">
    <property type="entry name" value="GLYCOSYLPHOSPHATIDYLINOSITOL ANCHOR ATTACHMENT 1 PROTEIN"/>
    <property type="match status" value="1"/>
</dbReference>
<sequence>MLLPCMLEHPMDSNLDLINIVNYLAVHGQGYRVKVEKIWSLVNAWWLKSLGQLVEMLGKLAGSLNPQWNFGIPVSEYVECTATPASSPYNQALGVPTGPHGAIRDYQVDAITMEMSPKLSSSLNKQQYEILLLVGGSVLQ</sequence>
<name>A0AAD1Z5C4_9LAMI</name>
<reference evidence="1" key="1">
    <citation type="submission" date="2023-05" db="EMBL/GenBank/DDBJ databases">
        <authorList>
            <person name="Huff M."/>
        </authorList>
    </citation>
    <scope>NUCLEOTIDE SEQUENCE</scope>
</reference>